<evidence type="ECO:0000256" key="1">
    <source>
        <dbReference type="SAM" id="MobiDB-lite"/>
    </source>
</evidence>
<dbReference type="Proteomes" id="UP000239757">
    <property type="component" value="Unassembled WGS sequence"/>
</dbReference>
<name>A0A2P5YEF8_GOSBA</name>
<organism evidence="2 3">
    <name type="scientific">Gossypium barbadense</name>
    <name type="common">Sea Island cotton</name>
    <name type="synonym">Hibiscus barbadensis</name>
    <dbReference type="NCBI Taxonomy" id="3634"/>
    <lineage>
        <taxon>Eukaryota</taxon>
        <taxon>Viridiplantae</taxon>
        <taxon>Streptophyta</taxon>
        <taxon>Embryophyta</taxon>
        <taxon>Tracheophyta</taxon>
        <taxon>Spermatophyta</taxon>
        <taxon>Magnoliopsida</taxon>
        <taxon>eudicotyledons</taxon>
        <taxon>Gunneridae</taxon>
        <taxon>Pentapetalae</taxon>
        <taxon>rosids</taxon>
        <taxon>malvids</taxon>
        <taxon>Malvales</taxon>
        <taxon>Malvaceae</taxon>
        <taxon>Malvoideae</taxon>
        <taxon>Gossypium</taxon>
    </lineage>
</organism>
<reference evidence="2 3" key="1">
    <citation type="submission" date="2015-01" db="EMBL/GenBank/DDBJ databases">
        <title>Genome of allotetraploid Gossypium barbadense reveals genomic plasticity and fiber elongation in cotton evolution.</title>
        <authorList>
            <person name="Chen X."/>
            <person name="Liu X."/>
            <person name="Zhao B."/>
            <person name="Zheng H."/>
            <person name="Hu Y."/>
            <person name="Lu G."/>
            <person name="Yang C."/>
            <person name="Chen J."/>
            <person name="Shan C."/>
            <person name="Zhang L."/>
            <person name="Zhou Y."/>
            <person name="Wang L."/>
            <person name="Guo W."/>
            <person name="Bai Y."/>
            <person name="Ruan J."/>
            <person name="Shangguan X."/>
            <person name="Mao Y."/>
            <person name="Jiang J."/>
            <person name="Zhu Y."/>
            <person name="Lei J."/>
            <person name="Kang H."/>
            <person name="Chen S."/>
            <person name="He X."/>
            <person name="Wang R."/>
            <person name="Wang Y."/>
            <person name="Chen J."/>
            <person name="Wang L."/>
            <person name="Yu S."/>
            <person name="Wang B."/>
            <person name="Wei J."/>
            <person name="Song S."/>
            <person name="Lu X."/>
            <person name="Gao Z."/>
            <person name="Gu W."/>
            <person name="Deng X."/>
            <person name="Ma D."/>
            <person name="Wang S."/>
            <person name="Liang W."/>
            <person name="Fang L."/>
            <person name="Cai C."/>
            <person name="Zhu X."/>
            <person name="Zhou B."/>
            <person name="Zhang Y."/>
            <person name="Chen Z."/>
            <person name="Xu S."/>
            <person name="Zhu R."/>
            <person name="Wang S."/>
            <person name="Zhang T."/>
            <person name="Zhao G."/>
        </authorList>
    </citation>
    <scope>NUCLEOTIDE SEQUENCE [LARGE SCALE GENOMIC DNA]</scope>
    <source>
        <strain evidence="3">cv. Xinhai21</strain>
        <tissue evidence="2">Leaf</tissue>
    </source>
</reference>
<gene>
    <name evidence="2" type="ORF">GOBAR_AA06672</name>
</gene>
<proteinExistence type="predicted"/>
<protein>
    <submittedName>
        <fullName evidence="2">Uncharacterized protein</fullName>
    </submittedName>
</protein>
<sequence length="87" mass="9462">MGSVNSSHHHDHATERFSNPHGWAHGRALGHAHTTGGDTTVRYGRVKIGKNFLNTGCDKLPRSYDMVVGESVKPTREGDTPVSINRG</sequence>
<accession>A0A2P5YEF8</accession>
<dbReference type="AlphaFoldDB" id="A0A2P5YEF8"/>
<evidence type="ECO:0000313" key="3">
    <source>
        <dbReference type="Proteomes" id="UP000239757"/>
    </source>
</evidence>
<dbReference type="EMBL" id="KZ663301">
    <property type="protein sequence ID" value="PPS13914.1"/>
    <property type="molecule type" value="Genomic_DNA"/>
</dbReference>
<feature type="region of interest" description="Disordered" evidence="1">
    <location>
        <begin position="1"/>
        <end position="39"/>
    </location>
</feature>
<evidence type="ECO:0000313" key="2">
    <source>
        <dbReference type="EMBL" id="PPS13914.1"/>
    </source>
</evidence>